<sequence length="181" mass="20068">MKFSDAQKDMRLAYFGGATGVVVSGIIWCIAGLIAIMSSQQLSMLTLFFAGMFIHPLAILLAKTLKRSGKHESKNPLGKLALESTIILFIGLFIAFYVAKLQVDWFYPIMLMIIGVRYLVFNTLYGLKIYWLLGIVLMLFGMLCIVLGANFVVGAFIGGITEIIFSLVIFKQSKRQALKPA</sequence>
<keyword evidence="1" id="KW-1133">Transmembrane helix</keyword>
<gene>
    <name evidence="2" type="ORF">BI198_09825</name>
</gene>
<dbReference type="Pfam" id="PF22765">
    <property type="entry name" value="DUF7010"/>
    <property type="match status" value="1"/>
</dbReference>
<feature type="transmembrane region" description="Helical" evidence="1">
    <location>
        <begin position="12"/>
        <end position="36"/>
    </location>
</feature>
<dbReference type="STRING" id="1628148.BI198_09825"/>
<proteinExistence type="predicted"/>
<reference evidence="3" key="1">
    <citation type="submission" date="2016-09" db="EMBL/GenBank/DDBJ databases">
        <authorList>
            <person name="Wan X."/>
            <person name="Hou S."/>
        </authorList>
    </citation>
    <scope>NUCLEOTIDE SEQUENCE [LARGE SCALE GENOMIC DNA]</scope>
    <source>
        <strain evidence="3">KH87</strain>
    </source>
</reference>
<keyword evidence="1" id="KW-0472">Membrane</keyword>
<evidence type="ECO:0000313" key="2">
    <source>
        <dbReference type="EMBL" id="OEY69825.1"/>
    </source>
</evidence>
<organism evidence="2 3">
    <name type="scientific">Rheinheimera salexigens</name>
    <dbReference type="NCBI Taxonomy" id="1628148"/>
    <lineage>
        <taxon>Bacteria</taxon>
        <taxon>Pseudomonadati</taxon>
        <taxon>Pseudomonadota</taxon>
        <taxon>Gammaproteobacteria</taxon>
        <taxon>Chromatiales</taxon>
        <taxon>Chromatiaceae</taxon>
        <taxon>Rheinheimera</taxon>
    </lineage>
</organism>
<dbReference type="Proteomes" id="UP000242258">
    <property type="component" value="Unassembled WGS sequence"/>
</dbReference>
<feature type="transmembrane region" description="Helical" evidence="1">
    <location>
        <begin position="80"/>
        <end position="99"/>
    </location>
</feature>
<dbReference type="AlphaFoldDB" id="A0A1E7Q6L6"/>
<dbReference type="EMBL" id="MKEK01000001">
    <property type="protein sequence ID" value="OEY69825.1"/>
    <property type="molecule type" value="Genomic_DNA"/>
</dbReference>
<feature type="transmembrane region" description="Helical" evidence="1">
    <location>
        <begin position="154"/>
        <end position="170"/>
    </location>
</feature>
<evidence type="ECO:0000256" key="1">
    <source>
        <dbReference type="SAM" id="Phobius"/>
    </source>
</evidence>
<dbReference type="InterPro" id="IPR053824">
    <property type="entry name" value="DUF7010"/>
</dbReference>
<name>A0A1E7Q6L6_9GAMM</name>
<accession>A0A1E7Q6L6</accession>
<keyword evidence="1" id="KW-0812">Transmembrane</keyword>
<keyword evidence="3" id="KW-1185">Reference proteome</keyword>
<dbReference type="RefSeq" id="WP_070049394.1">
    <property type="nucleotide sequence ID" value="NZ_CBCSDO010000004.1"/>
</dbReference>
<comment type="caution">
    <text evidence="2">The sequence shown here is derived from an EMBL/GenBank/DDBJ whole genome shotgun (WGS) entry which is preliminary data.</text>
</comment>
<feature type="transmembrane region" description="Helical" evidence="1">
    <location>
        <begin position="42"/>
        <end position="60"/>
    </location>
</feature>
<evidence type="ECO:0000313" key="3">
    <source>
        <dbReference type="Proteomes" id="UP000242258"/>
    </source>
</evidence>
<feature type="transmembrane region" description="Helical" evidence="1">
    <location>
        <begin position="129"/>
        <end position="148"/>
    </location>
</feature>
<dbReference type="OrthoDB" id="5114860at2"/>
<feature type="transmembrane region" description="Helical" evidence="1">
    <location>
        <begin position="105"/>
        <end position="122"/>
    </location>
</feature>
<protein>
    <submittedName>
        <fullName evidence="2">Uncharacterized protein</fullName>
    </submittedName>
</protein>